<evidence type="ECO:0000256" key="4">
    <source>
        <dbReference type="ARBA" id="ARBA00054927"/>
    </source>
</evidence>
<protein>
    <recommendedName>
        <fullName evidence="6">t-SNARE coiled-coil homology domain-containing protein</fullName>
    </recommendedName>
</protein>
<dbReference type="InterPro" id="IPR000727">
    <property type="entry name" value="T_SNARE_dom"/>
</dbReference>
<evidence type="ECO:0000313" key="8">
    <source>
        <dbReference type="Proteomes" id="UP000279236"/>
    </source>
</evidence>
<dbReference type="OrthoDB" id="428895at2759"/>
<dbReference type="GO" id="GO:0000329">
    <property type="term" value="C:fungal-type vacuole membrane"/>
    <property type="evidence" value="ECO:0007669"/>
    <property type="project" value="UniProtKB-ARBA"/>
</dbReference>
<dbReference type="EMBL" id="RSCE01000011">
    <property type="protein sequence ID" value="RSH78940.1"/>
    <property type="molecule type" value="Genomic_DNA"/>
</dbReference>
<dbReference type="GO" id="GO:0007034">
    <property type="term" value="P:vacuolar transport"/>
    <property type="evidence" value="ECO:0007669"/>
    <property type="project" value="UniProtKB-ARBA"/>
</dbReference>
<feature type="region of interest" description="Disordered" evidence="5">
    <location>
        <begin position="94"/>
        <end position="135"/>
    </location>
</feature>
<feature type="compositionally biased region" description="Low complexity" evidence="5">
    <location>
        <begin position="114"/>
        <end position="131"/>
    </location>
</feature>
<dbReference type="GO" id="GO:0097576">
    <property type="term" value="P:vacuole fusion"/>
    <property type="evidence" value="ECO:0007669"/>
    <property type="project" value="UniProtKB-ARBA"/>
</dbReference>
<keyword evidence="8" id="KW-1185">Reference proteome</keyword>
<dbReference type="PROSITE" id="PS50192">
    <property type="entry name" value="T_SNARE"/>
    <property type="match status" value="1"/>
</dbReference>
<accession>A0A427XJ93</accession>
<dbReference type="RefSeq" id="XP_028474087.1">
    <property type="nucleotide sequence ID" value="XM_028617624.1"/>
</dbReference>
<name>A0A427XJ93_9TREE</name>
<sequence length="234" mass="25183">MTAATWLTENSAVAGVLRNARAALLKRDALARLADPAARAAGGEARKLIRDAGPRIDALAEALDTPAVSSLGDGERRRRDDLVAALRTEHANLLRQAEAGYRPPRNMTPPPEARGPGSSSSSMTASMPGGMQQSAWTPATTGGRVFGKKAAPQETAETRPLDERGLVQLQHTAMAQQDEQLTALSGLLHKQRRMGEEISEEIAVQNELLEHLDQDVTRVGSKLARTKRDMNRLG</sequence>
<comment type="function">
    <text evidence="4">Essential for proper morphogenesis of the vacuole. May exist as structural reinforcement on the surface of the vacuolar membrane and be required for maintenance against rupture by osmotic pressure.</text>
</comment>
<dbReference type="Gene3D" id="1.20.5.110">
    <property type="match status" value="1"/>
</dbReference>
<evidence type="ECO:0000256" key="2">
    <source>
        <dbReference type="ARBA" id="ARBA00022554"/>
    </source>
</evidence>
<comment type="caution">
    <text evidence="7">The sequence shown here is derived from an EMBL/GenBank/DDBJ whole genome shotgun (WGS) entry which is preliminary data.</text>
</comment>
<dbReference type="CDD" id="cd15858">
    <property type="entry name" value="SNARE_VAM7"/>
    <property type="match status" value="1"/>
</dbReference>
<evidence type="ECO:0000256" key="3">
    <source>
        <dbReference type="ARBA" id="ARBA00023054"/>
    </source>
</evidence>
<dbReference type="FunFam" id="1.20.5.110:FF:000058">
    <property type="entry name" value="VAM7p Vacuolar SNARE protein"/>
    <property type="match status" value="1"/>
</dbReference>
<dbReference type="GeneID" id="39586406"/>
<evidence type="ECO:0000313" key="7">
    <source>
        <dbReference type="EMBL" id="RSH78940.1"/>
    </source>
</evidence>
<reference evidence="7 8" key="1">
    <citation type="submission" date="2018-11" db="EMBL/GenBank/DDBJ databases">
        <title>Genome sequence of Apiotrichum porosum DSM 27194.</title>
        <authorList>
            <person name="Aliyu H."/>
            <person name="Gorte O."/>
            <person name="Ochsenreither K."/>
        </authorList>
    </citation>
    <scope>NUCLEOTIDE SEQUENCE [LARGE SCALE GENOMIC DNA]</scope>
    <source>
        <strain evidence="7 8">DSM 27194</strain>
    </source>
</reference>
<dbReference type="AlphaFoldDB" id="A0A427XJ93"/>
<comment type="subcellular location">
    <subcellularLocation>
        <location evidence="1">Vacuole</location>
    </subcellularLocation>
</comment>
<evidence type="ECO:0000256" key="1">
    <source>
        <dbReference type="ARBA" id="ARBA00004116"/>
    </source>
</evidence>
<feature type="domain" description="T-SNARE coiled-coil homology" evidence="6">
    <location>
        <begin position="171"/>
        <end position="233"/>
    </location>
</feature>
<dbReference type="SUPFAM" id="SSF58038">
    <property type="entry name" value="SNARE fusion complex"/>
    <property type="match status" value="1"/>
</dbReference>
<gene>
    <name evidence="7" type="ORF">EHS24_001863</name>
</gene>
<evidence type="ECO:0000259" key="6">
    <source>
        <dbReference type="PROSITE" id="PS50192"/>
    </source>
</evidence>
<evidence type="ECO:0000256" key="5">
    <source>
        <dbReference type="SAM" id="MobiDB-lite"/>
    </source>
</evidence>
<dbReference type="STRING" id="105984.A0A427XJ93"/>
<dbReference type="GO" id="GO:0016192">
    <property type="term" value="P:vesicle-mediated transport"/>
    <property type="evidence" value="ECO:0007669"/>
    <property type="project" value="UniProtKB-ARBA"/>
</dbReference>
<keyword evidence="3" id="KW-0175">Coiled coil</keyword>
<organism evidence="7 8">
    <name type="scientific">Apiotrichum porosum</name>
    <dbReference type="NCBI Taxonomy" id="105984"/>
    <lineage>
        <taxon>Eukaryota</taxon>
        <taxon>Fungi</taxon>
        <taxon>Dikarya</taxon>
        <taxon>Basidiomycota</taxon>
        <taxon>Agaricomycotina</taxon>
        <taxon>Tremellomycetes</taxon>
        <taxon>Trichosporonales</taxon>
        <taxon>Trichosporonaceae</taxon>
        <taxon>Apiotrichum</taxon>
    </lineage>
</organism>
<proteinExistence type="predicted"/>
<keyword evidence="2" id="KW-0926">Vacuole</keyword>
<dbReference type="Proteomes" id="UP000279236">
    <property type="component" value="Unassembled WGS sequence"/>
</dbReference>